<evidence type="ECO:0000313" key="1">
    <source>
        <dbReference type="EMBL" id="CAG8762241.1"/>
    </source>
</evidence>
<sequence>AYSSLFSSRFTGRNNFLNRSSPETTKEVKKVKHCYLTSVWIKKKIAVSEQRNV</sequence>
<protein>
    <submittedName>
        <fullName evidence="1">17894_t:CDS:1</fullName>
    </submittedName>
</protein>
<accession>A0ACA9QRS8</accession>
<dbReference type="EMBL" id="CAJVPW010049020">
    <property type="protein sequence ID" value="CAG8762241.1"/>
    <property type="molecule type" value="Genomic_DNA"/>
</dbReference>
<keyword evidence="2" id="KW-1185">Reference proteome</keyword>
<organism evidence="1 2">
    <name type="scientific">Cetraspora pellucida</name>
    <dbReference type="NCBI Taxonomy" id="1433469"/>
    <lineage>
        <taxon>Eukaryota</taxon>
        <taxon>Fungi</taxon>
        <taxon>Fungi incertae sedis</taxon>
        <taxon>Mucoromycota</taxon>
        <taxon>Glomeromycotina</taxon>
        <taxon>Glomeromycetes</taxon>
        <taxon>Diversisporales</taxon>
        <taxon>Gigasporaceae</taxon>
        <taxon>Cetraspora</taxon>
    </lineage>
</organism>
<comment type="caution">
    <text evidence="1">The sequence shown here is derived from an EMBL/GenBank/DDBJ whole genome shotgun (WGS) entry which is preliminary data.</text>
</comment>
<evidence type="ECO:0000313" key="2">
    <source>
        <dbReference type="Proteomes" id="UP000789366"/>
    </source>
</evidence>
<reference evidence="1" key="1">
    <citation type="submission" date="2021-06" db="EMBL/GenBank/DDBJ databases">
        <authorList>
            <person name="Kallberg Y."/>
            <person name="Tangrot J."/>
            <person name="Rosling A."/>
        </authorList>
    </citation>
    <scope>NUCLEOTIDE SEQUENCE</scope>
    <source>
        <strain evidence="1">28 12/20/2015</strain>
    </source>
</reference>
<feature type="non-terminal residue" evidence="1">
    <location>
        <position position="1"/>
    </location>
</feature>
<name>A0ACA9QRS8_9GLOM</name>
<proteinExistence type="predicted"/>
<dbReference type="Proteomes" id="UP000789366">
    <property type="component" value="Unassembled WGS sequence"/>
</dbReference>
<gene>
    <name evidence="1" type="ORF">SPELUC_LOCUS15214</name>
</gene>